<dbReference type="GO" id="GO:0046872">
    <property type="term" value="F:metal ion binding"/>
    <property type="evidence" value="ECO:0007669"/>
    <property type="project" value="UniProtKB-KW"/>
</dbReference>
<proteinExistence type="predicted"/>
<gene>
    <name evidence="11" type="ORF">SAMN04488514_10821</name>
</gene>
<dbReference type="CDD" id="cd16015">
    <property type="entry name" value="LTA_synthase"/>
    <property type="match status" value="1"/>
</dbReference>
<evidence type="ECO:0000256" key="1">
    <source>
        <dbReference type="ARBA" id="ARBA00004651"/>
    </source>
</evidence>
<protein>
    <submittedName>
        <fullName evidence="11">Phosphoglycerol transferase MdoB</fullName>
    </submittedName>
</protein>
<dbReference type="InterPro" id="IPR017850">
    <property type="entry name" value="Alkaline_phosphatase_core_sf"/>
</dbReference>
<accession>A0A1G9SM04</accession>
<dbReference type="Proteomes" id="UP000199440">
    <property type="component" value="Unassembled WGS sequence"/>
</dbReference>
<evidence type="ECO:0000256" key="9">
    <source>
        <dbReference type="SAM" id="Phobius"/>
    </source>
</evidence>
<dbReference type="PANTHER" id="PTHR47371">
    <property type="entry name" value="LIPOTEICHOIC ACID SYNTHASE"/>
    <property type="match status" value="1"/>
</dbReference>
<name>A0A1G9SM04_9FLAO</name>
<dbReference type="SUPFAM" id="SSF53649">
    <property type="entry name" value="Alkaline phosphatase-like"/>
    <property type="match status" value="1"/>
</dbReference>
<keyword evidence="7" id="KW-0464">Manganese</keyword>
<reference evidence="11 12" key="1">
    <citation type="submission" date="2016-10" db="EMBL/GenBank/DDBJ databases">
        <authorList>
            <person name="de Groot N.N."/>
        </authorList>
    </citation>
    <scope>NUCLEOTIDE SEQUENCE [LARGE SCALE GENOMIC DNA]</scope>
    <source>
        <strain evidence="11 12">DSM 19886</strain>
    </source>
</reference>
<feature type="transmembrane region" description="Helical" evidence="9">
    <location>
        <begin position="87"/>
        <end position="106"/>
    </location>
</feature>
<feature type="binding site" evidence="7">
    <location>
        <position position="463"/>
    </location>
    <ligand>
        <name>substrate</name>
    </ligand>
</feature>
<dbReference type="GO" id="GO:0005886">
    <property type="term" value="C:plasma membrane"/>
    <property type="evidence" value="ECO:0007669"/>
    <property type="project" value="UniProtKB-SubCell"/>
</dbReference>
<feature type="binding site" evidence="8">
    <location>
        <position position="516"/>
    </location>
    <ligand>
        <name>Mn(2+)</name>
        <dbReference type="ChEBI" id="CHEBI:29035"/>
    </ligand>
</feature>
<feature type="binding site" evidence="8">
    <location>
        <position position="331"/>
    </location>
    <ligand>
        <name>Mn(2+)</name>
        <dbReference type="ChEBI" id="CHEBI:29035"/>
    </ligand>
</feature>
<dbReference type="OrthoDB" id="9777768at2"/>
<keyword evidence="5 9" id="KW-0472">Membrane</keyword>
<comment type="subcellular location">
    <subcellularLocation>
        <location evidence="1">Cell membrane</location>
        <topology evidence="1">Multi-pass membrane protein</topology>
    </subcellularLocation>
</comment>
<feature type="transmembrane region" description="Helical" evidence="9">
    <location>
        <begin position="140"/>
        <end position="160"/>
    </location>
</feature>
<evidence type="ECO:0000256" key="2">
    <source>
        <dbReference type="ARBA" id="ARBA00022475"/>
    </source>
</evidence>
<dbReference type="Gene3D" id="3.30.1120.80">
    <property type="match status" value="1"/>
</dbReference>
<keyword evidence="12" id="KW-1185">Reference proteome</keyword>
<dbReference type="InterPro" id="IPR050448">
    <property type="entry name" value="OpgB/LTA_synthase_biosynth"/>
</dbReference>
<feature type="domain" description="Sulfatase N-terminal" evidence="10">
    <location>
        <begin position="283"/>
        <end position="566"/>
    </location>
</feature>
<dbReference type="STRING" id="192904.SAMN04488514_10821"/>
<dbReference type="GO" id="GO:0016740">
    <property type="term" value="F:transferase activity"/>
    <property type="evidence" value="ECO:0007669"/>
    <property type="project" value="UniProtKB-KW"/>
</dbReference>
<dbReference type="Gene3D" id="3.40.720.10">
    <property type="entry name" value="Alkaline Phosphatase, subunit A"/>
    <property type="match status" value="1"/>
</dbReference>
<dbReference type="InterPro" id="IPR012160">
    <property type="entry name" value="LtaS-like"/>
</dbReference>
<feature type="binding site" evidence="8">
    <location>
        <position position="291"/>
    </location>
    <ligand>
        <name>Mn(2+)</name>
        <dbReference type="ChEBI" id="CHEBI:29035"/>
    </ligand>
</feature>
<dbReference type="InterPro" id="IPR000917">
    <property type="entry name" value="Sulfatase_N"/>
</dbReference>
<evidence type="ECO:0000313" key="12">
    <source>
        <dbReference type="Proteomes" id="UP000199440"/>
    </source>
</evidence>
<dbReference type="EMBL" id="FNGV01000008">
    <property type="protein sequence ID" value="SDM36459.1"/>
    <property type="molecule type" value="Genomic_DNA"/>
</dbReference>
<evidence type="ECO:0000256" key="3">
    <source>
        <dbReference type="ARBA" id="ARBA00022692"/>
    </source>
</evidence>
<feature type="transmembrane region" description="Helical" evidence="9">
    <location>
        <begin position="54"/>
        <end position="75"/>
    </location>
</feature>
<keyword evidence="11" id="KW-0808">Transferase</keyword>
<feature type="transmembrane region" description="Helical" evidence="9">
    <location>
        <begin position="12"/>
        <end position="34"/>
    </location>
</feature>
<evidence type="ECO:0000256" key="7">
    <source>
        <dbReference type="PIRSR" id="PIRSR005091-2"/>
    </source>
</evidence>
<keyword evidence="2" id="KW-1003">Cell membrane</keyword>
<evidence type="ECO:0000259" key="10">
    <source>
        <dbReference type="Pfam" id="PF00884"/>
    </source>
</evidence>
<dbReference type="Pfam" id="PF00884">
    <property type="entry name" value="Sulfatase"/>
    <property type="match status" value="1"/>
</dbReference>
<evidence type="ECO:0000256" key="8">
    <source>
        <dbReference type="PIRSR" id="PIRSR005091-3"/>
    </source>
</evidence>
<keyword evidence="4 9" id="KW-1133">Transmembrane helix</keyword>
<dbReference type="AlphaFoldDB" id="A0A1G9SM04"/>
<sequence>MWSKLFPKRFALLKAFVLLFLSISSLVRISFLIWGFSEVDTGIYSLLKTLVVGLLFDIATISFFTVPYLFYLVLFPVKWYGSFVDKTITAFGFFLGILITYFSFFGEFTFWDEFQRRYNFIAVDYLIYTYEVVQNINESYPLPILIGSLLILVAFTIFLISKSGVFQRTYHNRTAFKQKLVAALPWFAIVIVSVLFVTIDQAEWSKNRYTNELSKAGIYSFFAAFRNNELAYSEFYDTIPEKEAFDSIKTYLANNGETFLVPSEKEILRHIKSVDSVNVEIKPNIIFICIESLSGKYLNSLGADLNITPTLDSLANESLFFTNLFATGTRTVRGMEAITLSIPPTPGRSILKRKNNTGLFTIGEVFREKGYDRNFFYGGDGYFDNMNTYFGGNGFNIVDRGRGFLLDKSITTTRTNIEDKEVTYENAWGVCDADIYTKVIKEADKAHKIGKPFFDFVMTTSNHKPFTYPEGKIDIPSGSGRYGGIKYTDYTIGEFLKTARNKPWFKNTVFVIMSDHCASSAGRWELDVRNYHIPALIYNLPNSVPQKVDKLSSQIDMFPTLFAALGWDYDTNLFGQNILEMKPENERALIGNYRKLGYLKNDKVMVLGDGKTANFYQWNPMNNSLSPLPVDNDFLKTAISNYQVADYLYQNGGLKLKNLKK</sequence>
<organism evidence="11 12">
    <name type="scientific">Kriegella aquimaris</name>
    <dbReference type="NCBI Taxonomy" id="192904"/>
    <lineage>
        <taxon>Bacteria</taxon>
        <taxon>Pseudomonadati</taxon>
        <taxon>Bacteroidota</taxon>
        <taxon>Flavobacteriia</taxon>
        <taxon>Flavobacteriales</taxon>
        <taxon>Flavobacteriaceae</taxon>
        <taxon>Kriegella</taxon>
    </lineage>
</organism>
<keyword evidence="7" id="KW-0479">Metal-binding</keyword>
<feature type="transmembrane region" description="Helical" evidence="9">
    <location>
        <begin position="180"/>
        <end position="199"/>
    </location>
</feature>
<dbReference type="PANTHER" id="PTHR47371:SF3">
    <property type="entry name" value="PHOSPHOGLYCEROL TRANSFERASE I"/>
    <property type="match status" value="1"/>
</dbReference>
<evidence type="ECO:0000256" key="4">
    <source>
        <dbReference type="ARBA" id="ARBA00022989"/>
    </source>
</evidence>
<evidence type="ECO:0000313" key="11">
    <source>
        <dbReference type="EMBL" id="SDM36459.1"/>
    </source>
</evidence>
<evidence type="ECO:0000256" key="6">
    <source>
        <dbReference type="PIRSR" id="PIRSR005091-1"/>
    </source>
</evidence>
<evidence type="ECO:0000256" key="5">
    <source>
        <dbReference type="ARBA" id="ARBA00023136"/>
    </source>
</evidence>
<feature type="active site" evidence="6">
    <location>
        <position position="331"/>
    </location>
</feature>
<feature type="binding site" evidence="8">
    <location>
        <position position="515"/>
    </location>
    <ligand>
        <name>Mn(2+)</name>
        <dbReference type="ChEBI" id="CHEBI:29035"/>
    </ligand>
</feature>
<keyword evidence="3 9" id="KW-0812">Transmembrane</keyword>
<dbReference type="RefSeq" id="WP_089891264.1">
    <property type="nucleotide sequence ID" value="NZ_FNGV01000008.1"/>
</dbReference>
<dbReference type="PIRSF" id="PIRSF005091">
    <property type="entry name" value="Mmb_sulf_HI1246"/>
    <property type="match status" value="1"/>
</dbReference>